<feature type="region of interest" description="Disordered" evidence="5">
    <location>
        <begin position="1"/>
        <end position="83"/>
    </location>
</feature>
<keyword evidence="2 7" id="KW-0378">Hydrolase</keyword>
<dbReference type="PANTHER" id="PTHR18934">
    <property type="entry name" value="ATP-DEPENDENT RNA HELICASE"/>
    <property type="match status" value="1"/>
</dbReference>
<dbReference type="GO" id="GO:0004386">
    <property type="term" value="F:helicase activity"/>
    <property type="evidence" value="ECO:0007669"/>
    <property type="project" value="UniProtKB-KW"/>
</dbReference>
<dbReference type="Pfam" id="PF07717">
    <property type="entry name" value="OB_NTP_bind"/>
    <property type="match status" value="1"/>
</dbReference>
<dbReference type="InterPro" id="IPR027417">
    <property type="entry name" value="P-loop_NTPase"/>
</dbReference>
<evidence type="ECO:0000313" key="8">
    <source>
        <dbReference type="Proteomes" id="UP000614334"/>
    </source>
</evidence>
<evidence type="ECO:0000256" key="2">
    <source>
        <dbReference type="ARBA" id="ARBA00022801"/>
    </source>
</evidence>
<accession>A0A8H7M0C8</accession>
<feature type="compositionally biased region" description="Low complexity" evidence="5">
    <location>
        <begin position="240"/>
        <end position="252"/>
    </location>
</feature>
<dbReference type="Gene3D" id="3.40.50.300">
    <property type="entry name" value="P-loop containing nucleotide triphosphate hydrolases"/>
    <property type="match status" value="2"/>
</dbReference>
<feature type="region of interest" description="Disordered" evidence="5">
    <location>
        <begin position="547"/>
        <end position="587"/>
    </location>
</feature>
<feature type="compositionally biased region" description="Acidic residues" evidence="5">
    <location>
        <begin position="272"/>
        <end position="281"/>
    </location>
</feature>
<evidence type="ECO:0000259" key="6">
    <source>
        <dbReference type="PROSITE" id="PS51194"/>
    </source>
</evidence>
<feature type="domain" description="Helicase C-terminal" evidence="6">
    <location>
        <begin position="541"/>
        <end position="720"/>
    </location>
</feature>
<feature type="compositionally biased region" description="Acidic residues" evidence="5">
    <location>
        <begin position="554"/>
        <end position="586"/>
    </location>
</feature>
<feature type="compositionally biased region" description="Basic and acidic residues" evidence="5">
    <location>
        <begin position="46"/>
        <end position="60"/>
    </location>
</feature>
<protein>
    <submittedName>
        <fullName evidence="7">P-loop containing nucleoside triphosphate hydrolase protein</fullName>
    </submittedName>
</protein>
<evidence type="ECO:0000256" key="5">
    <source>
        <dbReference type="SAM" id="MobiDB-lite"/>
    </source>
</evidence>
<dbReference type="PROSITE" id="PS51194">
    <property type="entry name" value="HELICASE_CTER"/>
    <property type="match status" value="1"/>
</dbReference>
<feature type="compositionally biased region" description="Low complexity" evidence="5">
    <location>
        <begin position="282"/>
        <end position="298"/>
    </location>
</feature>
<dbReference type="Proteomes" id="UP000614334">
    <property type="component" value="Unassembled WGS sequence"/>
</dbReference>
<keyword evidence="3" id="KW-0347">Helicase</keyword>
<dbReference type="InterPro" id="IPR011709">
    <property type="entry name" value="DEAD-box_helicase_OB_fold"/>
</dbReference>
<feature type="region of interest" description="Disordered" evidence="5">
    <location>
        <begin position="236"/>
        <end position="374"/>
    </location>
</feature>
<dbReference type="AlphaFoldDB" id="A0A8H7M0C8"/>
<dbReference type="CDD" id="cd18791">
    <property type="entry name" value="SF2_C_RHA"/>
    <property type="match status" value="1"/>
</dbReference>
<feature type="compositionally biased region" description="Polar residues" evidence="5">
    <location>
        <begin position="341"/>
        <end position="358"/>
    </location>
</feature>
<keyword evidence="1" id="KW-0547">Nucleotide-binding</keyword>
<dbReference type="Pfam" id="PF00271">
    <property type="entry name" value="Helicase_C"/>
    <property type="match status" value="1"/>
</dbReference>
<dbReference type="EMBL" id="JACYCF010000027">
    <property type="protein sequence ID" value="KAF8749535.1"/>
    <property type="molecule type" value="Genomic_DNA"/>
</dbReference>
<organism evidence="7 8">
    <name type="scientific">Rhizoctonia solani</name>
    <dbReference type="NCBI Taxonomy" id="456999"/>
    <lineage>
        <taxon>Eukaryota</taxon>
        <taxon>Fungi</taxon>
        <taxon>Dikarya</taxon>
        <taxon>Basidiomycota</taxon>
        <taxon>Agaricomycotina</taxon>
        <taxon>Agaricomycetes</taxon>
        <taxon>Cantharellales</taxon>
        <taxon>Ceratobasidiaceae</taxon>
        <taxon>Rhizoctonia</taxon>
    </lineage>
</organism>
<dbReference type="SUPFAM" id="SSF52540">
    <property type="entry name" value="P-loop containing nucleoside triphosphate hydrolases"/>
    <property type="match status" value="1"/>
</dbReference>
<dbReference type="GO" id="GO:0005730">
    <property type="term" value="C:nucleolus"/>
    <property type="evidence" value="ECO:0007669"/>
    <property type="project" value="TreeGrafter"/>
</dbReference>
<name>A0A8H7M0C8_9AGAM</name>
<gene>
    <name evidence="7" type="ORF">RHS01_10012</name>
</gene>
<sequence>MAPPQRVRYNAKARGSQAGGSHKRKKRVNNDGEDSNAIEAVPKSGQQKEEERRERIRQELEDQSTSKMTSKKRKRMESYINKKLKKEERVKVLAKLAVSQSDLPTSLNLASSATLGTGRLTSHAERIDKSEDLAVRKAFDGGNGRRKRRRLDPTIHGDEDESGSDSDNGSVPESIQESPKPEPAKSTPATSRPSHLLVVHSLPLHHHGSFLAKINLELVESWQSAWNPTLYNVQKETESDSSFDSSDSANDTASEDEEDEEMDGSNAPAEDSNSDSGDEDSSSGAEDSGSGSDSDTGATPPPKRSFKAWAQQQIDISKGLAQPSTSQPTAEDEPPQPTPHPSTSNPNFPAQPQANTQAHLAHRSKHPTGSGKTTQVPQFLYEAGFGVPDSDNPGMIGITQPRRVAALSTASRVSHELNLPPPVVAHQVRYAKTTSPETRIKFMTDGVLLHEAHERGVNTDVLIGVLSRVVKLREKLWREGKEGVKNVASEVDHYVCNTPSLRFRSKQHPLLYPSPVISITTRQHPSPFTLIGEPGATTCGRIREVELGTRKDEVDDGEISQAEEDPDALDSDEESENEELQIDSEQSDVPMHIVPLYSLLPSDKQMKVFEPPPEGARLVVVATNVAETSLTIPGIRYVVDTGRAKERRFDSTSGLQSFDISWISKASAAQRSGRAGRTGPGHCYRLYSSALYESHFPTHAKPEIERMPVEGVVLQMKSMGIDAVALWRAKGKQWSSADKSRLLAGDELFPVSPRFSKMLVVGRQKGCLPGVGDDNDDGEEEDELELAPEFKEIRNEELRAKEVRKARRREFFKSLQVHSAFGKGTSDIFRWLSVIGAYEFEHNRGLGTLRKGNESAVEKFCRENFVRPKAMEEIHKLRGQIAHIVISAFPETEKELSGIMKPPSENQIKLLRQIITSGFIDQIAVRKDYIEKQTGVKRTSARGVPYQAIGVKEDVFIHPSSVLFAGPPPDFVAFQDVVRTSRVWLKVVTRVNPSWLPTLGPSLSTYSKPLKVTAAAKAGKIAVVPRFGPHEWELPMTTIDK</sequence>
<feature type="region of interest" description="Disordered" evidence="5">
    <location>
        <begin position="99"/>
        <end position="124"/>
    </location>
</feature>
<evidence type="ECO:0000313" key="7">
    <source>
        <dbReference type="EMBL" id="KAF8749535.1"/>
    </source>
</evidence>
<dbReference type="GO" id="GO:0005524">
    <property type="term" value="F:ATP binding"/>
    <property type="evidence" value="ECO:0007669"/>
    <property type="project" value="UniProtKB-KW"/>
</dbReference>
<evidence type="ECO:0000256" key="1">
    <source>
        <dbReference type="ARBA" id="ARBA00022741"/>
    </source>
</evidence>
<proteinExistence type="predicted"/>
<feature type="region of interest" description="Disordered" evidence="5">
    <location>
        <begin position="136"/>
        <end position="193"/>
    </location>
</feature>
<dbReference type="GO" id="GO:0003723">
    <property type="term" value="F:RNA binding"/>
    <property type="evidence" value="ECO:0007669"/>
    <property type="project" value="TreeGrafter"/>
</dbReference>
<comment type="caution">
    <text evidence="7">The sequence shown here is derived from an EMBL/GenBank/DDBJ whole genome shotgun (WGS) entry which is preliminary data.</text>
</comment>
<evidence type="ECO:0000256" key="4">
    <source>
        <dbReference type="ARBA" id="ARBA00022840"/>
    </source>
</evidence>
<dbReference type="GO" id="GO:0016787">
    <property type="term" value="F:hydrolase activity"/>
    <property type="evidence" value="ECO:0007669"/>
    <property type="project" value="UniProtKB-KW"/>
</dbReference>
<feature type="compositionally biased region" description="Polar residues" evidence="5">
    <location>
        <begin position="99"/>
        <end position="115"/>
    </location>
</feature>
<dbReference type="InterPro" id="IPR001650">
    <property type="entry name" value="Helicase_C-like"/>
</dbReference>
<evidence type="ECO:0000256" key="3">
    <source>
        <dbReference type="ARBA" id="ARBA00022806"/>
    </source>
</evidence>
<dbReference type="PANTHER" id="PTHR18934:SF99">
    <property type="entry name" value="ATP-DEPENDENT RNA HELICASE DHX37-RELATED"/>
    <property type="match status" value="1"/>
</dbReference>
<dbReference type="GO" id="GO:0000462">
    <property type="term" value="P:maturation of SSU-rRNA from tricistronic rRNA transcript (SSU-rRNA, 5.8S rRNA, LSU-rRNA)"/>
    <property type="evidence" value="ECO:0007669"/>
    <property type="project" value="TreeGrafter"/>
</dbReference>
<dbReference type="SMART" id="SM00490">
    <property type="entry name" value="HELICc"/>
    <property type="match status" value="1"/>
</dbReference>
<feature type="compositionally biased region" description="Acidic residues" evidence="5">
    <location>
        <begin position="253"/>
        <end position="263"/>
    </location>
</feature>
<keyword evidence="4" id="KW-0067">ATP-binding</keyword>
<reference evidence="7" key="1">
    <citation type="submission" date="2020-09" db="EMBL/GenBank/DDBJ databases">
        <title>Comparative genome analyses of four rice-infecting Rhizoctonia solani isolates reveal extensive enrichment of homogalacturonan modification genes.</title>
        <authorList>
            <person name="Lee D.-Y."/>
            <person name="Jeon J."/>
            <person name="Kim K.-T."/>
            <person name="Cheong K."/>
            <person name="Song H."/>
            <person name="Choi G."/>
            <person name="Ko J."/>
            <person name="Opiyo S.O."/>
            <person name="Zuo S."/>
            <person name="Madhav S."/>
            <person name="Lee Y.-H."/>
            <person name="Wang G.-L."/>
        </authorList>
    </citation>
    <scope>NUCLEOTIDE SEQUENCE</scope>
    <source>
        <strain evidence="7">AG1-IA B2</strain>
    </source>
</reference>